<gene>
    <name evidence="1" type="ORF">V1525DRAFT_59299</name>
</gene>
<dbReference type="Proteomes" id="UP001433508">
    <property type="component" value="Unassembled WGS sequence"/>
</dbReference>
<organism evidence="1 2">
    <name type="scientific">Lipomyces kononenkoae</name>
    <name type="common">Yeast</name>
    <dbReference type="NCBI Taxonomy" id="34357"/>
    <lineage>
        <taxon>Eukaryota</taxon>
        <taxon>Fungi</taxon>
        <taxon>Dikarya</taxon>
        <taxon>Ascomycota</taxon>
        <taxon>Saccharomycotina</taxon>
        <taxon>Lipomycetes</taxon>
        <taxon>Lipomycetales</taxon>
        <taxon>Lipomycetaceae</taxon>
        <taxon>Lipomyces</taxon>
    </lineage>
</organism>
<proteinExistence type="predicted"/>
<evidence type="ECO:0000313" key="1">
    <source>
        <dbReference type="EMBL" id="KAK9234429.1"/>
    </source>
</evidence>
<dbReference type="EMBL" id="MU971477">
    <property type="protein sequence ID" value="KAK9234429.1"/>
    <property type="molecule type" value="Genomic_DNA"/>
</dbReference>
<name>A0ACC3SSQ2_LIPKO</name>
<keyword evidence="2" id="KW-1185">Reference proteome</keyword>
<reference evidence="2" key="1">
    <citation type="journal article" date="2024" name="Front. Bioeng. Biotechnol.">
        <title>Genome-scale model development and genomic sequencing of the oleaginous clade Lipomyces.</title>
        <authorList>
            <person name="Czajka J.J."/>
            <person name="Han Y."/>
            <person name="Kim J."/>
            <person name="Mondo S.J."/>
            <person name="Hofstad B.A."/>
            <person name="Robles A."/>
            <person name="Haridas S."/>
            <person name="Riley R."/>
            <person name="LaButti K."/>
            <person name="Pangilinan J."/>
            <person name="Andreopoulos W."/>
            <person name="Lipzen A."/>
            <person name="Yan J."/>
            <person name="Wang M."/>
            <person name="Ng V."/>
            <person name="Grigoriev I.V."/>
            <person name="Spatafora J.W."/>
            <person name="Magnuson J.K."/>
            <person name="Baker S.E."/>
            <person name="Pomraning K.R."/>
        </authorList>
    </citation>
    <scope>NUCLEOTIDE SEQUENCE [LARGE SCALE GENOMIC DNA]</scope>
    <source>
        <strain evidence="2">CBS 7786</strain>
    </source>
</reference>
<sequence>MEFPKLDGDPTIDDIFYKCWHNKYAAIADLVGQTETLVTESTNEDGANTESISITQWRMIIGRIIRRLWCSVRDWWMSVRESTNGEKTNTELANGRKRNDDICNDMDQDHPKEEFLSKKTFCQDLEKHGLLLLSSGEPEQLGFTFEWYRHSS</sequence>
<accession>A0ACC3SSQ2</accession>
<comment type="caution">
    <text evidence="1">The sequence shown here is derived from an EMBL/GenBank/DDBJ whole genome shotgun (WGS) entry which is preliminary data.</text>
</comment>
<evidence type="ECO:0000313" key="2">
    <source>
        <dbReference type="Proteomes" id="UP001433508"/>
    </source>
</evidence>
<protein>
    <submittedName>
        <fullName evidence="1">Uncharacterized protein</fullName>
    </submittedName>
</protein>